<dbReference type="KEGG" id="cyt:cce_2858"/>
<dbReference type="EMBL" id="CP000806">
    <property type="protein sequence ID" value="ACB52206.1"/>
    <property type="molecule type" value="Genomic_DNA"/>
</dbReference>
<keyword evidence="2" id="KW-1185">Reference proteome</keyword>
<evidence type="ECO:0000313" key="1">
    <source>
        <dbReference type="EMBL" id="ACB52206.1"/>
    </source>
</evidence>
<protein>
    <submittedName>
        <fullName evidence="1">Uncharacterized protein</fullName>
    </submittedName>
</protein>
<accession>B1WV09</accession>
<dbReference type="STRING" id="43989.cce_2858"/>
<reference evidence="1 2" key="1">
    <citation type="journal article" date="2008" name="Proc. Natl. Acad. Sci. U.S.A.">
        <title>The genome of Cyanothece 51142, a unicellular diazotrophic cyanobacterium important in the marine nitrogen cycle.</title>
        <authorList>
            <person name="Welsh E.A."/>
            <person name="Liberton M."/>
            <person name="Stoeckel J."/>
            <person name="Loh T."/>
            <person name="Elvitigala T."/>
            <person name="Wang C."/>
            <person name="Wollam A."/>
            <person name="Fulton R.S."/>
            <person name="Clifton S.W."/>
            <person name="Jacobs J.M."/>
            <person name="Aurora R."/>
            <person name="Ghosh B.K."/>
            <person name="Sherman L.A."/>
            <person name="Smith R.D."/>
            <person name="Wilson R.K."/>
            <person name="Pakrasi H.B."/>
        </authorList>
    </citation>
    <scope>NUCLEOTIDE SEQUENCE [LARGE SCALE GENOMIC DNA]</scope>
    <source>
        <strain evidence="2">ATCC 51142 / BH68</strain>
    </source>
</reference>
<sequence length="32" mass="3706">MLIEFVLWRYEMESLGDRKAIALIGDGCFLLC</sequence>
<dbReference type="Proteomes" id="UP000001203">
    <property type="component" value="Chromosome circular"/>
</dbReference>
<evidence type="ECO:0000313" key="2">
    <source>
        <dbReference type="Proteomes" id="UP000001203"/>
    </source>
</evidence>
<organism evidence="1 2">
    <name type="scientific">Crocosphaera subtropica (strain ATCC 51142 / BH68)</name>
    <name type="common">Cyanothece sp. (strain ATCC 51142)</name>
    <dbReference type="NCBI Taxonomy" id="43989"/>
    <lineage>
        <taxon>Bacteria</taxon>
        <taxon>Bacillati</taxon>
        <taxon>Cyanobacteriota</taxon>
        <taxon>Cyanophyceae</taxon>
        <taxon>Oscillatoriophycideae</taxon>
        <taxon>Chroococcales</taxon>
        <taxon>Aphanothecaceae</taxon>
        <taxon>Crocosphaera</taxon>
        <taxon>Crocosphaera subtropica</taxon>
    </lineage>
</organism>
<dbReference type="HOGENOM" id="CLU_3389000_0_0_3"/>
<dbReference type="AlphaFoldDB" id="B1WV09"/>
<proteinExistence type="predicted"/>
<name>B1WV09_CROS5</name>
<gene>
    <name evidence="1" type="ordered locus">cce_2858</name>
</gene>